<evidence type="ECO:0000256" key="12">
    <source>
        <dbReference type="ARBA" id="ARBA00023180"/>
    </source>
</evidence>
<evidence type="ECO:0000256" key="8">
    <source>
        <dbReference type="ARBA" id="ARBA00023121"/>
    </source>
</evidence>
<dbReference type="Proteomes" id="UP000028990">
    <property type="component" value="Unassembled WGS sequence"/>
</dbReference>
<dbReference type="CDD" id="cd05716">
    <property type="entry name" value="IgV_pIgR_like"/>
    <property type="match status" value="2"/>
</dbReference>
<dbReference type="InterPro" id="IPR003599">
    <property type="entry name" value="Ig_sub"/>
</dbReference>
<gene>
    <name evidence="21" type="ORF">H920_08180</name>
</gene>
<dbReference type="GO" id="GO:0005576">
    <property type="term" value="C:extracellular region"/>
    <property type="evidence" value="ECO:0007669"/>
    <property type="project" value="UniProtKB-SubCell"/>
</dbReference>
<feature type="transmembrane region" description="Helical" evidence="18">
    <location>
        <begin position="387"/>
        <end position="409"/>
    </location>
</feature>
<dbReference type="GO" id="GO:0007166">
    <property type="term" value="P:cell surface receptor signaling pathway"/>
    <property type="evidence" value="ECO:0007669"/>
    <property type="project" value="UniProtKB-ARBA"/>
</dbReference>
<keyword evidence="12" id="KW-0325">Glycoprotein</keyword>
<dbReference type="GO" id="GO:0120035">
    <property type="term" value="P:regulation of plasma membrane bounded cell projection organization"/>
    <property type="evidence" value="ECO:0007669"/>
    <property type="project" value="UniProtKB-ARBA"/>
</dbReference>
<dbReference type="InterPro" id="IPR013783">
    <property type="entry name" value="Ig-like_fold"/>
</dbReference>
<evidence type="ECO:0000256" key="16">
    <source>
        <dbReference type="ARBA" id="ARBA00080837"/>
    </source>
</evidence>
<dbReference type="GO" id="GO:0050850">
    <property type="term" value="P:positive regulation of calcium-mediated signaling"/>
    <property type="evidence" value="ECO:0007669"/>
    <property type="project" value="UniProtKB-ARBA"/>
</dbReference>
<dbReference type="GO" id="GO:0004888">
    <property type="term" value="F:transmembrane signaling receptor activity"/>
    <property type="evidence" value="ECO:0007669"/>
    <property type="project" value="UniProtKB-ARBA"/>
</dbReference>
<keyword evidence="3" id="KW-1003">Cell membrane</keyword>
<keyword evidence="4" id="KW-0964">Secreted</keyword>
<sequence>MEPLQLLLLLFVAELSGAHNATVFQGVAGRSLQISCPYNPAKHWSRRKAWCRQPHEEGRCQRVVSTHSLWLLAFLQRRNGSTAIVDDVLGGTLTVTLRNLQAHDAGLYQCQALHGSEADTLQKVLVEVLEDSQEWREDVNIWGPEEESEAFGGAQVEQSISSLPGETPFPPAAILLLACVFLSKLLIAGVLCAVGRRRRKLGTPLARELDGGHDPGHQLHTLTGAPGWGSADSHPEVLRAPVGASIQLQCHYRLQDIRARKVWCRFVPEGCQPLVSSAVDRSALGSSRTFLTDVGGGLLQVEIVSLQEEDTGQYGCLVEGAAGPHLVHTFALEVLPKDPGLGEEKEEQKEEEEEEIYGTGTQAEDPFLGSEDGTSHWGLSQHKSIPLTWGIVLLLGLLVAAVALFVVMARRKGNTLGVRDQFQSSRASDTDLSSTAHHVDDSGQAAGLPLDVRLDLSPSFDNSTYTNLAFEPPSGKAPTPPLPSPPALPPKVVMSSKPVTYATVTFLGGDRGGVASSELIQDPPSSPSPPS</sequence>
<dbReference type="GO" id="GO:1904646">
    <property type="term" value="P:cellular response to amyloid-beta"/>
    <property type="evidence" value="ECO:0007669"/>
    <property type="project" value="UniProtKB-ARBA"/>
</dbReference>
<proteinExistence type="predicted"/>
<evidence type="ECO:0000313" key="21">
    <source>
        <dbReference type="EMBL" id="KFO30418.1"/>
    </source>
</evidence>
<evidence type="ECO:0000256" key="7">
    <source>
        <dbReference type="ARBA" id="ARBA00022989"/>
    </source>
</evidence>
<dbReference type="GO" id="GO:0097367">
    <property type="term" value="F:carbohydrate derivative binding"/>
    <property type="evidence" value="ECO:0007669"/>
    <property type="project" value="UniProtKB-ARBA"/>
</dbReference>
<dbReference type="GO" id="GO:0006955">
    <property type="term" value="P:immune response"/>
    <property type="evidence" value="ECO:0007669"/>
    <property type="project" value="UniProtKB-ARBA"/>
</dbReference>
<feature type="domain" description="Ig-like" evidence="20">
    <location>
        <begin position="29"/>
        <end position="126"/>
    </location>
</feature>
<feature type="compositionally biased region" description="Pro residues" evidence="17">
    <location>
        <begin position="478"/>
        <end position="489"/>
    </location>
</feature>
<dbReference type="GO" id="GO:0005886">
    <property type="term" value="C:plasma membrane"/>
    <property type="evidence" value="ECO:0007669"/>
    <property type="project" value="UniProtKB-SubCell"/>
</dbReference>
<feature type="region of interest" description="Disordered" evidence="17">
    <location>
        <begin position="512"/>
        <end position="531"/>
    </location>
</feature>
<keyword evidence="10" id="KW-1015">Disulfide bond</keyword>
<keyword evidence="22" id="KW-1185">Reference proteome</keyword>
<dbReference type="PROSITE" id="PS50835">
    <property type="entry name" value="IG_LIKE"/>
    <property type="match status" value="1"/>
</dbReference>
<evidence type="ECO:0000259" key="20">
    <source>
        <dbReference type="PROSITE" id="PS50835"/>
    </source>
</evidence>
<dbReference type="GO" id="GO:1903980">
    <property type="term" value="P:positive regulation of microglial cell activation"/>
    <property type="evidence" value="ECO:0007669"/>
    <property type="project" value="UniProtKB-ARBA"/>
</dbReference>
<keyword evidence="13" id="KW-0393">Immunoglobulin domain</keyword>
<dbReference type="GO" id="GO:0006909">
    <property type="term" value="P:phagocytosis"/>
    <property type="evidence" value="ECO:0007669"/>
    <property type="project" value="UniProtKB-ARBA"/>
</dbReference>
<keyword evidence="9 18" id="KW-0472">Membrane</keyword>
<dbReference type="GO" id="GO:0080090">
    <property type="term" value="P:regulation of primary metabolic process"/>
    <property type="evidence" value="ECO:0007669"/>
    <property type="project" value="UniProtKB-ARBA"/>
</dbReference>
<dbReference type="SUPFAM" id="SSF48726">
    <property type="entry name" value="Immunoglobulin"/>
    <property type="match status" value="2"/>
</dbReference>
<dbReference type="GO" id="GO:0070374">
    <property type="term" value="P:positive regulation of ERK1 and ERK2 cascade"/>
    <property type="evidence" value="ECO:0007669"/>
    <property type="project" value="UniProtKB-ARBA"/>
</dbReference>
<evidence type="ECO:0000256" key="19">
    <source>
        <dbReference type="SAM" id="SignalP"/>
    </source>
</evidence>
<evidence type="ECO:0000256" key="13">
    <source>
        <dbReference type="ARBA" id="ARBA00023319"/>
    </source>
</evidence>
<dbReference type="AlphaFoldDB" id="A0A091DIT4"/>
<evidence type="ECO:0000256" key="10">
    <source>
        <dbReference type="ARBA" id="ARBA00023157"/>
    </source>
</evidence>
<dbReference type="Pfam" id="PF07686">
    <property type="entry name" value="V-set"/>
    <property type="match status" value="1"/>
</dbReference>
<feature type="region of interest" description="Disordered" evidence="17">
    <location>
        <begin position="420"/>
        <end position="444"/>
    </location>
</feature>
<feature type="region of interest" description="Disordered" evidence="17">
    <location>
        <begin position="470"/>
        <end position="491"/>
    </location>
</feature>
<dbReference type="STRING" id="885580.ENSFDAP00000002397"/>
<evidence type="ECO:0000256" key="3">
    <source>
        <dbReference type="ARBA" id="ARBA00022475"/>
    </source>
</evidence>
<dbReference type="GO" id="GO:1904141">
    <property type="term" value="P:positive regulation of microglial cell migration"/>
    <property type="evidence" value="ECO:0007669"/>
    <property type="project" value="UniProtKB-ARBA"/>
</dbReference>
<reference evidence="21 22" key="1">
    <citation type="submission" date="2013-11" db="EMBL/GenBank/DDBJ databases">
        <title>The Damaraland mole rat (Fukomys damarensis) genome and evolution of African mole rats.</title>
        <authorList>
            <person name="Gladyshev V.N."/>
            <person name="Fang X."/>
        </authorList>
    </citation>
    <scope>NUCLEOTIDE SEQUENCE [LARGE SCALE GENOMIC DNA]</scope>
    <source>
        <tissue evidence="21">Liver</tissue>
    </source>
</reference>
<keyword evidence="7 18" id="KW-1133">Transmembrane helix</keyword>
<keyword evidence="5 18" id="KW-0812">Transmembrane</keyword>
<organism evidence="21 22">
    <name type="scientific">Fukomys damarensis</name>
    <name type="common">Damaraland mole rat</name>
    <name type="synonym">Cryptomys damarensis</name>
    <dbReference type="NCBI Taxonomy" id="885580"/>
    <lineage>
        <taxon>Eukaryota</taxon>
        <taxon>Metazoa</taxon>
        <taxon>Chordata</taxon>
        <taxon>Craniata</taxon>
        <taxon>Vertebrata</taxon>
        <taxon>Euteleostomi</taxon>
        <taxon>Mammalia</taxon>
        <taxon>Eutheria</taxon>
        <taxon>Euarchontoglires</taxon>
        <taxon>Glires</taxon>
        <taxon>Rodentia</taxon>
        <taxon>Hystricomorpha</taxon>
        <taxon>Bathyergidae</taxon>
        <taxon>Fukomys</taxon>
    </lineage>
</organism>
<evidence type="ECO:0000256" key="2">
    <source>
        <dbReference type="ARBA" id="ARBA00004613"/>
    </source>
</evidence>
<dbReference type="InterPro" id="IPR036179">
    <property type="entry name" value="Ig-like_dom_sf"/>
</dbReference>
<dbReference type="GO" id="GO:0009986">
    <property type="term" value="C:cell surface"/>
    <property type="evidence" value="ECO:0007669"/>
    <property type="project" value="TreeGrafter"/>
</dbReference>
<dbReference type="GO" id="GO:0150079">
    <property type="term" value="P:negative regulation of neuroinflammatory response"/>
    <property type="evidence" value="ECO:0007669"/>
    <property type="project" value="UniProtKB-ARBA"/>
</dbReference>
<feature type="chain" id="PRO_5001871724" description="Triggering receptor expressed on myeloid cells 2" evidence="19">
    <location>
        <begin position="19"/>
        <end position="531"/>
    </location>
</feature>
<evidence type="ECO:0000256" key="18">
    <source>
        <dbReference type="SAM" id="Phobius"/>
    </source>
</evidence>
<dbReference type="GO" id="GO:1900226">
    <property type="term" value="P:negative regulation of NLRP3 inflammasome complex assembly"/>
    <property type="evidence" value="ECO:0007669"/>
    <property type="project" value="UniProtKB-ARBA"/>
</dbReference>
<evidence type="ECO:0000256" key="17">
    <source>
        <dbReference type="SAM" id="MobiDB-lite"/>
    </source>
</evidence>
<dbReference type="SMART" id="SM00409">
    <property type="entry name" value="IG"/>
    <property type="match status" value="2"/>
</dbReference>
<keyword evidence="8" id="KW-0446">Lipid-binding</keyword>
<evidence type="ECO:0000256" key="15">
    <source>
        <dbReference type="ARBA" id="ARBA00070587"/>
    </source>
</evidence>
<accession>A0A091DIT4</accession>
<dbReference type="GO" id="GO:0035176">
    <property type="term" value="P:social behavior"/>
    <property type="evidence" value="ECO:0007669"/>
    <property type="project" value="UniProtKB-ARBA"/>
</dbReference>
<comment type="subcellular location">
    <subcellularLocation>
        <location evidence="1">Cell membrane</location>
        <topology evidence="1">Single-pass type I membrane protein</topology>
    </subcellularLocation>
    <subcellularLocation>
        <location evidence="2">Secreted</location>
    </subcellularLocation>
</comment>
<feature type="compositionally biased region" description="Polar residues" evidence="17">
    <location>
        <begin position="421"/>
        <end position="436"/>
    </location>
</feature>
<dbReference type="GO" id="GO:0060100">
    <property type="term" value="P:positive regulation of phagocytosis, engulfment"/>
    <property type="evidence" value="ECO:0007669"/>
    <property type="project" value="UniProtKB-ARBA"/>
</dbReference>
<dbReference type="InterPro" id="IPR013106">
    <property type="entry name" value="Ig_V-set"/>
</dbReference>
<keyword evidence="6 19" id="KW-0732">Signal</keyword>
<dbReference type="InterPro" id="IPR052314">
    <property type="entry name" value="Immune_rcpt_domain"/>
</dbReference>
<dbReference type="GO" id="GO:1904951">
    <property type="term" value="P:positive regulation of establishment of protein localization"/>
    <property type="evidence" value="ECO:0007669"/>
    <property type="project" value="UniProtKB-ARBA"/>
</dbReference>
<dbReference type="GO" id="GO:0010628">
    <property type="term" value="P:positive regulation of gene expression"/>
    <property type="evidence" value="ECO:0007669"/>
    <property type="project" value="UniProtKB-ARBA"/>
</dbReference>
<evidence type="ECO:0000256" key="9">
    <source>
        <dbReference type="ARBA" id="ARBA00023136"/>
    </source>
</evidence>
<evidence type="ECO:0000256" key="1">
    <source>
        <dbReference type="ARBA" id="ARBA00004251"/>
    </source>
</evidence>
<evidence type="ECO:0000313" key="22">
    <source>
        <dbReference type="Proteomes" id="UP000028990"/>
    </source>
</evidence>
<dbReference type="GO" id="GO:0150094">
    <property type="term" value="P:amyloid-beta clearance by cellular catabolic process"/>
    <property type="evidence" value="ECO:0007669"/>
    <property type="project" value="UniProtKB-ARBA"/>
</dbReference>
<dbReference type="GO" id="GO:1900223">
    <property type="term" value="P:positive regulation of amyloid-beta clearance"/>
    <property type="evidence" value="ECO:0007669"/>
    <property type="project" value="UniProtKB-ARBA"/>
</dbReference>
<dbReference type="GO" id="GO:0008289">
    <property type="term" value="F:lipid binding"/>
    <property type="evidence" value="ECO:0007669"/>
    <property type="project" value="UniProtKB-KW"/>
</dbReference>
<evidence type="ECO:0000256" key="6">
    <source>
        <dbReference type="ARBA" id="ARBA00022729"/>
    </source>
</evidence>
<dbReference type="GO" id="GO:0071396">
    <property type="term" value="P:cellular response to lipid"/>
    <property type="evidence" value="ECO:0007669"/>
    <property type="project" value="UniProtKB-ARBA"/>
</dbReference>
<dbReference type="PANTHER" id="PTHR16423">
    <property type="entry name" value="TREM-LIKE TRANSCRIPT PROTEIN"/>
    <property type="match status" value="1"/>
</dbReference>
<feature type="transmembrane region" description="Helical" evidence="18">
    <location>
        <begin position="172"/>
        <end position="194"/>
    </location>
</feature>
<feature type="signal peptide" evidence="19">
    <location>
        <begin position="1"/>
        <end position="18"/>
    </location>
</feature>
<dbReference type="GO" id="GO:0048468">
    <property type="term" value="P:cell development"/>
    <property type="evidence" value="ECO:0007669"/>
    <property type="project" value="UniProtKB-ARBA"/>
</dbReference>
<dbReference type="FunFam" id="2.60.40.10:FF:001076">
    <property type="entry name" value="Triggering receptor expressed on myeloid cells 2"/>
    <property type="match status" value="1"/>
</dbReference>
<feature type="region of interest" description="Disordered" evidence="17">
    <location>
        <begin position="338"/>
        <end position="375"/>
    </location>
</feature>
<name>A0A091DIT4_FUKDA</name>
<comment type="subunit">
    <text evidence="14">Monomer. After ectodomain shedding, the extracellular domain oligomerizes, which is enhanced and stabilized by binding of phosphatidylserine. Interacts with TYROBP/DAP12. Interaction with TYROBP is required for stabilization of the TREM2 C-terminal fragment (TREM2-CTF) which is produced by proteolytic processing. Interacts with PLXNA1 (via TIG domains); the interaction mediates SEMA6D binding and signaling through TYROBP.</text>
</comment>
<evidence type="ECO:0000256" key="4">
    <source>
        <dbReference type="ARBA" id="ARBA00022525"/>
    </source>
</evidence>
<protein>
    <recommendedName>
        <fullName evidence="15">Triggering receptor expressed on myeloid cells 2</fullName>
    </recommendedName>
    <alternativeName>
        <fullName evidence="16">Triggering receptor expressed on monocytes 2</fullName>
    </alternativeName>
</protein>
<dbReference type="GO" id="GO:0051898">
    <property type="term" value="P:negative regulation of phosphatidylinositol 3-kinase/protein kinase B signal transduction"/>
    <property type="evidence" value="ECO:0007669"/>
    <property type="project" value="UniProtKB-ARBA"/>
</dbReference>
<dbReference type="Gene3D" id="2.60.40.10">
    <property type="entry name" value="Immunoglobulins"/>
    <property type="match status" value="2"/>
</dbReference>
<evidence type="ECO:0000256" key="5">
    <source>
        <dbReference type="ARBA" id="ARBA00022692"/>
    </source>
</evidence>
<dbReference type="GO" id="GO:0048678">
    <property type="term" value="P:response to axon injury"/>
    <property type="evidence" value="ECO:0007669"/>
    <property type="project" value="UniProtKB-ARBA"/>
</dbReference>
<evidence type="ECO:0000256" key="11">
    <source>
        <dbReference type="ARBA" id="ARBA00023170"/>
    </source>
</evidence>
<dbReference type="eggNOG" id="ENOG502SRZV">
    <property type="taxonomic scope" value="Eukaryota"/>
</dbReference>
<dbReference type="EMBL" id="KN122441">
    <property type="protein sequence ID" value="KFO30418.1"/>
    <property type="molecule type" value="Genomic_DNA"/>
</dbReference>
<evidence type="ECO:0000256" key="14">
    <source>
        <dbReference type="ARBA" id="ARBA00062942"/>
    </source>
</evidence>
<dbReference type="PANTHER" id="PTHR16423:SF11">
    <property type="entry name" value="IG-LIKE DOMAIN-CONTAINING PROTEIN"/>
    <property type="match status" value="1"/>
</dbReference>
<keyword evidence="11" id="KW-0675">Receptor</keyword>
<dbReference type="InterPro" id="IPR007110">
    <property type="entry name" value="Ig-like_dom"/>
</dbReference>